<evidence type="ECO:0000313" key="5">
    <source>
        <dbReference type="Proteomes" id="UP000663583"/>
    </source>
</evidence>
<keyword evidence="4" id="KW-1185">Reference proteome</keyword>
<sequence>MTTRGGIDVAVRDGFAIIDFVDPALRGPALAKLVEIGGGASIESFTRGTPRKVYRVPEGNAREAGLLTDATTVDALQPAADTGFAAALADAGHQQPHTLAGQRQPEPGDYPDGEPSEHWKRPELDAYAAAHGIDTTDLPSKAAALAAINERTNP</sequence>
<dbReference type="KEGG" id="mku:I2456_15935"/>
<reference evidence="2 4" key="1">
    <citation type="journal article" date="2019" name="Emerg. Microbes Infect.">
        <title>Comprehensive subspecies identification of 175 nontuberculous mycobacteria species based on 7547 genomic profiles.</title>
        <authorList>
            <person name="Matsumoto Y."/>
            <person name="Kinjo T."/>
            <person name="Motooka D."/>
            <person name="Nabeya D."/>
            <person name="Jung N."/>
            <person name="Uechi K."/>
            <person name="Horii T."/>
            <person name="Iida T."/>
            <person name="Fujita J."/>
            <person name="Nakamura S."/>
        </authorList>
    </citation>
    <scope>NUCLEOTIDE SEQUENCE [LARGE SCALE GENOMIC DNA]</scope>
    <source>
        <strain evidence="2 4">JCM 13573</strain>
    </source>
</reference>
<name>A0AAX1J3N4_9MYCO</name>
<dbReference type="AlphaFoldDB" id="A0AAX1J3N4"/>
<organism evidence="3 5">
    <name type="scientific">Mycobacterium kubicae</name>
    <dbReference type="NCBI Taxonomy" id="120959"/>
    <lineage>
        <taxon>Bacteria</taxon>
        <taxon>Bacillati</taxon>
        <taxon>Actinomycetota</taxon>
        <taxon>Actinomycetes</taxon>
        <taxon>Mycobacteriales</taxon>
        <taxon>Mycobacteriaceae</taxon>
        <taxon>Mycobacterium</taxon>
        <taxon>Mycobacterium simiae complex</taxon>
    </lineage>
</organism>
<evidence type="ECO:0000256" key="1">
    <source>
        <dbReference type="SAM" id="MobiDB-lite"/>
    </source>
</evidence>
<evidence type="ECO:0000313" key="3">
    <source>
        <dbReference type="EMBL" id="QPI36064.1"/>
    </source>
</evidence>
<evidence type="ECO:0000313" key="2">
    <source>
        <dbReference type="EMBL" id="GFG68096.1"/>
    </source>
</evidence>
<dbReference type="EMBL" id="CP065047">
    <property type="protein sequence ID" value="QPI36064.1"/>
    <property type="molecule type" value="Genomic_DNA"/>
</dbReference>
<evidence type="ECO:0000313" key="4">
    <source>
        <dbReference type="Proteomes" id="UP000465306"/>
    </source>
</evidence>
<proteinExistence type="predicted"/>
<dbReference type="EMBL" id="BLKU01000005">
    <property type="protein sequence ID" value="GFG68096.1"/>
    <property type="molecule type" value="Genomic_DNA"/>
</dbReference>
<dbReference type="Proteomes" id="UP000465306">
    <property type="component" value="Unassembled WGS sequence"/>
</dbReference>
<dbReference type="RefSeq" id="WP_085074555.1">
    <property type="nucleotide sequence ID" value="NZ_BLKU01000005.1"/>
</dbReference>
<accession>A0AAX1J3N4</accession>
<reference evidence="3" key="3">
    <citation type="submission" date="2020-11" db="EMBL/GenBank/DDBJ databases">
        <title>Intraspecies plasmid and genomic variation of Mycobacterium kubicae revealed by the complete genome sequences of two clinical isolates.</title>
        <authorList>
            <person name="Hendrix J.R."/>
            <person name="Epperson L.E."/>
            <person name="Honda J.R."/>
            <person name="Strong M."/>
        </authorList>
    </citation>
    <scope>NUCLEOTIDE SEQUENCE</scope>
    <source>
        <strain evidence="3">JCM 13573</strain>
    </source>
</reference>
<gene>
    <name evidence="3" type="ORF">I2456_15935</name>
    <name evidence="2" type="ORF">MKUB_55860</name>
</gene>
<dbReference type="Proteomes" id="UP000663583">
    <property type="component" value="Chromosome"/>
</dbReference>
<feature type="region of interest" description="Disordered" evidence="1">
    <location>
        <begin position="87"/>
        <end position="121"/>
    </location>
</feature>
<reference evidence="2" key="2">
    <citation type="submission" date="2020-02" db="EMBL/GenBank/DDBJ databases">
        <authorList>
            <person name="Matsumoto Y."/>
            <person name="Kinjo T."/>
            <person name="Motooka D."/>
            <person name="Nabeya D."/>
            <person name="Jung N."/>
            <person name="Uechi K."/>
            <person name="Horii T."/>
            <person name="Iida T."/>
            <person name="Fujita J."/>
            <person name="Nakamura S."/>
        </authorList>
    </citation>
    <scope>NUCLEOTIDE SEQUENCE</scope>
    <source>
        <strain evidence="2">JCM 13573</strain>
    </source>
</reference>
<protein>
    <submittedName>
        <fullName evidence="3">Uncharacterized protein</fullName>
    </submittedName>
</protein>